<dbReference type="Gene3D" id="3.40.50.300">
    <property type="entry name" value="P-loop containing nucleotide triphosphate hydrolases"/>
    <property type="match status" value="1"/>
</dbReference>
<dbReference type="EMBL" id="CP001359">
    <property type="protein sequence ID" value="ACL65424.1"/>
    <property type="molecule type" value="Genomic_DNA"/>
</dbReference>
<dbReference type="GO" id="GO:0016887">
    <property type="term" value="F:ATP hydrolysis activity"/>
    <property type="evidence" value="ECO:0007669"/>
    <property type="project" value="InterPro"/>
</dbReference>
<dbReference type="SMART" id="SM00382">
    <property type="entry name" value="AAA"/>
    <property type="match status" value="1"/>
</dbReference>
<dbReference type="PROSITE" id="PS50893">
    <property type="entry name" value="ABC_TRANSPORTER_2"/>
    <property type="match status" value="1"/>
</dbReference>
<proteinExistence type="predicted"/>
<dbReference type="CDD" id="cd03261">
    <property type="entry name" value="ABC_Org_Solvent_Resistant"/>
    <property type="match status" value="1"/>
</dbReference>
<evidence type="ECO:0000313" key="6">
    <source>
        <dbReference type="Proteomes" id="UP000007089"/>
    </source>
</evidence>
<dbReference type="HOGENOM" id="CLU_000604_1_22_7"/>
<reference evidence="5" key="1">
    <citation type="submission" date="2009-01" db="EMBL/GenBank/DDBJ databases">
        <title>Complete sequence of Anaeromyxobacter dehalogenans 2CP-1.</title>
        <authorList>
            <consortium name="US DOE Joint Genome Institute"/>
            <person name="Lucas S."/>
            <person name="Copeland A."/>
            <person name="Lapidus A."/>
            <person name="Glavina del Rio T."/>
            <person name="Dalin E."/>
            <person name="Tice H."/>
            <person name="Bruce D."/>
            <person name="Goodwin L."/>
            <person name="Pitluck S."/>
            <person name="Saunders E."/>
            <person name="Brettin T."/>
            <person name="Detter J.C."/>
            <person name="Han C."/>
            <person name="Larimer F."/>
            <person name="Land M."/>
            <person name="Hauser L."/>
            <person name="Kyrpides N."/>
            <person name="Ovchinnikova G."/>
            <person name="Beliaev A.S."/>
            <person name="Richardson P."/>
        </authorList>
    </citation>
    <scope>NUCLEOTIDE SEQUENCE</scope>
    <source>
        <strain evidence="5">2CP-1</strain>
    </source>
</reference>
<dbReference type="AlphaFoldDB" id="B8J8C5"/>
<dbReference type="Proteomes" id="UP000007089">
    <property type="component" value="Chromosome"/>
</dbReference>
<evidence type="ECO:0000259" key="4">
    <source>
        <dbReference type="PROSITE" id="PS50893"/>
    </source>
</evidence>
<accession>B8J8C5</accession>
<evidence type="ECO:0000256" key="3">
    <source>
        <dbReference type="ARBA" id="ARBA00022840"/>
    </source>
</evidence>
<dbReference type="InterPro" id="IPR003593">
    <property type="entry name" value="AAA+_ATPase"/>
</dbReference>
<keyword evidence="3" id="KW-0067">ATP-binding</keyword>
<dbReference type="RefSeq" id="WP_012526027.1">
    <property type="nucleotide sequence ID" value="NC_011891.1"/>
</dbReference>
<keyword evidence="2" id="KW-0547">Nucleotide-binding</keyword>
<evidence type="ECO:0000313" key="5">
    <source>
        <dbReference type="EMBL" id="ACL65424.1"/>
    </source>
</evidence>
<dbReference type="SUPFAM" id="SSF52540">
    <property type="entry name" value="P-loop containing nucleoside triphosphate hydrolases"/>
    <property type="match status" value="1"/>
</dbReference>
<dbReference type="PROSITE" id="PS00211">
    <property type="entry name" value="ABC_TRANSPORTER_1"/>
    <property type="match status" value="1"/>
</dbReference>
<keyword evidence="1" id="KW-0813">Transport</keyword>
<dbReference type="KEGG" id="acp:A2cp1_2083"/>
<dbReference type="InterPro" id="IPR027417">
    <property type="entry name" value="P-loop_NTPase"/>
</dbReference>
<dbReference type="GO" id="GO:0005524">
    <property type="term" value="F:ATP binding"/>
    <property type="evidence" value="ECO:0007669"/>
    <property type="project" value="UniProtKB-KW"/>
</dbReference>
<feature type="domain" description="ABC transporter" evidence="4">
    <location>
        <begin position="2"/>
        <end position="242"/>
    </location>
</feature>
<evidence type="ECO:0000256" key="2">
    <source>
        <dbReference type="ARBA" id="ARBA00022741"/>
    </source>
</evidence>
<evidence type="ECO:0000256" key="1">
    <source>
        <dbReference type="ARBA" id="ARBA00022448"/>
    </source>
</evidence>
<dbReference type="PANTHER" id="PTHR43023">
    <property type="entry name" value="PROTEIN TRIGALACTOSYLDIACYLGLYCEROL 3, CHLOROPLASTIC"/>
    <property type="match status" value="1"/>
</dbReference>
<dbReference type="InterPro" id="IPR003439">
    <property type="entry name" value="ABC_transporter-like_ATP-bd"/>
</dbReference>
<protein>
    <submittedName>
        <fullName evidence="5">ABC transporter related</fullName>
    </submittedName>
</protein>
<keyword evidence="6" id="KW-1185">Reference proteome</keyword>
<dbReference type="InterPro" id="IPR017871">
    <property type="entry name" value="ABC_transporter-like_CS"/>
</dbReference>
<name>B8J8C5_ANAD2</name>
<gene>
    <name evidence="5" type="ordered locus">A2cp1_2083</name>
</gene>
<sequence length="248" mass="27493">MIEVRDLWKSFGTNQVLKGITLDVPKGNTYVVLGGSGSGKTVLMKHVIGLLKPDRGTVRVGEHEISSLTGRELNEARRMFGMVFQGAALFDSMNVFDNVAFPLREKRRGTRLAASEVRKRVIEKLAVVDLGEEVLGRWPAELSGGMRKRVALARALVSDPQVVLYDEPTTGLDPITTNYVDEMIVHAKERLGITSMVISHDIASAFRVADRLAVLYDGHLAAEGTPAEVRQSKDPFVQRFLSTWFEKQ</sequence>
<organism evidence="5 6">
    <name type="scientific">Anaeromyxobacter dehalogenans (strain ATCC BAA-258 / DSM 21875 / 2CP-1)</name>
    <dbReference type="NCBI Taxonomy" id="455488"/>
    <lineage>
        <taxon>Bacteria</taxon>
        <taxon>Pseudomonadati</taxon>
        <taxon>Myxococcota</taxon>
        <taxon>Myxococcia</taxon>
        <taxon>Myxococcales</taxon>
        <taxon>Cystobacterineae</taxon>
        <taxon>Anaeromyxobacteraceae</taxon>
        <taxon>Anaeromyxobacter</taxon>
    </lineage>
</organism>
<dbReference type="PANTHER" id="PTHR43023:SF6">
    <property type="entry name" value="INTERMEMBRANE PHOSPHOLIPID TRANSPORT SYSTEM ATP-BINDING PROTEIN MLAF"/>
    <property type="match status" value="1"/>
</dbReference>
<dbReference type="Pfam" id="PF00005">
    <property type="entry name" value="ABC_tran"/>
    <property type="match status" value="1"/>
</dbReference>